<dbReference type="Proteomes" id="UP000006048">
    <property type="component" value="Chromosome"/>
</dbReference>
<feature type="domain" description="Nitroreductase" evidence="6">
    <location>
        <begin position="24"/>
        <end position="209"/>
    </location>
</feature>
<dbReference type="SUPFAM" id="SSF55469">
    <property type="entry name" value="FMN-dependent nitroreductase-like"/>
    <property type="match status" value="1"/>
</dbReference>
<proteinExistence type="inferred from homology"/>
<dbReference type="KEGG" id="tpx:Turpa_1804"/>
<name>I4B594_TURPD</name>
<dbReference type="PANTHER" id="PTHR43673:SF2">
    <property type="entry name" value="NITROREDUCTASE"/>
    <property type="match status" value="1"/>
</dbReference>
<sequence>METETVELKEITGAAASVSEAMNTRHSIRRFDPRPVEQAKLDALFTTSLRAPSWKNSQPWQVHVVTGEKRSRLATLLTEAAIAGNLKPDIAWPAVYPADAKRRMFDLGMKIYGVAGIDRKDKAARDQFMVDNFKFFDAPVAVFITSNFEMNYYVGIDIGCYLQSVMLLAREHGLGTCPQAALSAAPEVVRAELGLAEEQKVLVGLSLGYPLAEPELNRFHTPREALADKVKFYS</sequence>
<evidence type="ECO:0000256" key="4">
    <source>
        <dbReference type="ARBA" id="ARBA00022643"/>
    </source>
</evidence>
<dbReference type="CDD" id="cd02136">
    <property type="entry name" value="PnbA_NfnB-like"/>
    <property type="match status" value="1"/>
</dbReference>
<dbReference type="RefSeq" id="WP_014802960.1">
    <property type="nucleotide sequence ID" value="NC_018020.1"/>
</dbReference>
<dbReference type="Pfam" id="PF00881">
    <property type="entry name" value="Nitroreductase"/>
    <property type="match status" value="1"/>
</dbReference>
<dbReference type="AlphaFoldDB" id="I4B594"/>
<keyword evidence="3" id="KW-0285">Flavoprotein</keyword>
<evidence type="ECO:0000256" key="2">
    <source>
        <dbReference type="ARBA" id="ARBA00007118"/>
    </source>
</evidence>
<keyword evidence="4" id="KW-0288">FMN</keyword>
<dbReference type="InterPro" id="IPR029479">
    <property type="entry name" value="Nitroreductase"/>
</dbReference>
<dbReference type="GO" id="GO:0016491">
    <property type="term" value="F:oxidoreductase activity"/>
    <property type="evidence" value="ECO:0007669"/>
    <property type="project" value="UniProtKB-KW"/>
</dbReference>
<evidence type="ECO:0000313" key="8">
    <source>
        <dbReference type="Proteomes" id="UP000006048"/>
    </source>
</evidence>
<accession>I4B594</accession>
<organism evidence="7 8">
    <name type="scientific">Turneriella parva (strain ATCC BAA-1111 / DSM 21527 / NCTC 11395 / H)</name>
    <name type="common">Leptospira parva</name>
    <dbReference type="NCBI Taxonomy" id="869212"/>
    <lineage>
        <taxon>Bacteria</taxon>
        <taxon>Pseudomonadati</taxon>
        <taxon>Spirochaetota</taxon>
        <taxon>Spirochaetia</taxon>
        <taxon>Leptospirales</taxon>
        <taxon>Leptospiraceae</taxon>
        <taxon>Turneriella</taxon>
    </lineage>
</organism>
<dbReference type="PANTHER" id="PTHR43673">
    <property type="entry name" value="NAD(P)H NITROREDUCTASE YDGI-RELATED"/>
    <property type="match status" value="1"/>
</dbReference>
<evidence type="ECO:0000256" key="5">
    <source>
        <dbReference type="ARBA" id="ARBA00023002"/>
    </source>
</evidence>
<keyword evidence="5" id="KW-0560">Oxidoreductase</keyword>
<dbReference type="STRING" id="869212.Turpa_1804"/>
<comment type="cofactor">
    <cofactor evidence="1">
        <name>FMN</name>
        <dbReference type="ChEBI" id="CHEBI:58210"/>
    </cofactor>
</comment>
<evidence type="ECO:0000256" key="3">
    <source>
        <dbReference type="ARBA" id="ARBA00022630"/>
    </source>
</evidence>
<dbReference type="Gene3D" id="3.40.109.10">
    <property type="entry name" value="NADH Oxidase"/>
    <property type="match status" value="1"/>
</dbReference>
<evidence type="ECO:0000259" key="6">
    <source>
        <dbReference type="Pfam" id="PF00881"/>
    </source>
</evidence>
<dbReference type="OrthoDB" id="9812105at2"/>
<comment type="similarity">
    <text evidence="2">Belongs to the nitroreductase family.</text>
</comment>
<evidence type="ECO:0000313" key="7">
    <source>
        <dbReference type="EMBL" id="AFM12451.1"/>
    </source>
</evidence>
<reference evidence="7 8" key="1">
    <citation type="submission" date="2012-06" db="EMBL/GenBank/DDBJ databases">
        <title>The complete chromosome of genome of Turneriella parva DSM 21527.</title>
        <authorList>
            <consortium name="US DOE Joint Genome Institute (JGI-PGF)"/>
            <person name="Lucas S."/>
            <person name="Han J."/>
            <person name="Lapidus A."/>
            <person name="Bruce D."/>
            <person name="Goodwin L."/>
            <person name="Pitluck S."/>
            <person name="Peters L."/>
            <person name="Kyrpides N."/>
            <person name="Mavromatis K."/>
            <person name="Ivanova N."/>
            <person name="Mikhailova N."/>
            <person name="Chertkov O."/>
            <person name="Detter J.C."/>
            <person name="Tapia R."/>
            <person name="Han C."/>
            <person name="Land M."/>
            <person name="Hauser L."/>
            <person name="Markowitz V."/>
            <person name="Cheng J.-F."/>
            <person name="Hugenholtz P."/>
            <person name="Woyke T."/>
            <person name="Wu D."/>
            <person name="Gronow S."/>
            <person name="Wellnitz S."/>
            <person name="Brambilla E."/>
            <person name="Klenk H.-P."/>
            <person name="Eisen J.A."/>
        </authorList>
    </citation>
    <scope>NUCLEOTIDE SEQUENCE [LARGE SCALE GENOMIC DNA]</scope>
    <source>
        <strain evidence="8">ATCC BAA-1111 / DSM 21527 / NCTC 11395 / H</strain>
    </source>
</reference>
<dbReference type="PATRIC" id="fig|869212.3.peg.1803"/>
<dbReference type="InterPro" id="IPR000415">
    <property type="entry name" value="Nitroreductase-like"/>
</dbReference>
<dbReference type="EMBL" id="CP002959">
    <property type="protein sequence ID" value="AFM12451.1"/>
    <property type="molecule type" value="Genomic_DNA"/>
</dbReference>
<evidence type="ECO:0000256" key="1">
    <source>
        <dbReference type="ARBA" id="ARBA00001917"/>
    </source>
</evidence>
<gene>
    <name evidence="7" type="ordered locus">Turpa_1804</name>
</gene>
<protein>
    <submittedName>
        <fullName evidence="7">Nitroreductase</fullName>
    </submittedName>
</protein>
<dbReference type="HOGENOM" id="CLU_070764_9_1_12"/>
<keyword evidence="8" id="KW-1185">Reference proteome</keyword>